<evidence type="ECO:0000256" key="3">
    <source>
        <dbReference type="ARBA" id="ARBA00023002"/>
    </source>
</evidence>
<feature type="domain" description="Luciferase-like" evidence="7">
    <location>
        <begin position="24"/>
        <end position="392"/>
    </location>
</feature>
<dbReference type="Proteomes" id="UP000553888">
    <property type="component" value="Unassembled WGS sequence"/>
</dbReference>
<evidence type="ECO:0000313" key="9">
    <source>
        <dbReference type="Proteomes" id="UP000553888"/>
    </source>
</evidence>
<dbReference type="AlphaFoldDB" id="A0A852YDY5"/>
<keyword evidence="3" id="KW-0560">Oxidoreductase</keyword>
<name>A0A852YDY5_9MICO</name>
<keyword evidence="2 6" id="KW-0288">FMN</keyword>
<dbReference type="InterPro" id="IPR016215">
    <property type="entry name" value="NTA_MOA"/>
</dbReference>
<evidence type="ECO:0000259" key="7">
    <source>
        <dbReference type="Pfam" id="PF00296"/>
    </source>
</evidence>
<sequence length="456" mass="49943">MTAERRQVHLAAHFPGVNSTTVWSDPTAQSQVEFSSFEHFARTAERGFFDYLFLAEGLRLREHRGEIHDLDVVGRPNTLGILAAVAAVTRHIGVVGTLSSTFNEPAELARQLATLDHLSGGRAGWNVVTSSDAFHGGNFRRGGFLPHPERYERASEFVALAKKLWDSWDDDAVLGDAAAGEFLRAGAVHDVRHRGKHFDVDARPTVPRSPQGRPVIVQAGDSPDGRDFAAEHAEVIFSRHAEFDDGRRFYSDVKGRLAGRGRSEGSLLILPAVSFVLGDSAADAEEKACEISLQQISKPTAITFLEQVWNRDLSAYDADGPLPEVDPDPGEQITRGWARAFEENQAKISAWRAKAEAENLSIRQLVIAVANRHGFVGTAAHIASEIDRYVQNRASDGFVVVGHLTPHGLDEFTDAVIPELQERGVYRTEYPEGATLRENLGLPAPHRLTDEIGATA</sequence>
<organism evidence="8 9">
    <name type="scientific">Schumannella luteola</name>
    <dbReference type="NCBI Taxonomy" id="472059"/>
    <lineage>
        <taxon>Bacteria</taxon>
        <taxon>Bacillati</taxon>
        <taxon>Actinomycetota</taxon>
        <taxon>Actinomycetes</taxon>
        <taxon>Micrococcales</taxon>
        <taxon>Microbacteriaceae</taxon>
        <taxon>Schumannella</taxon>
    </lineage>
</organism>
<dbReference type="GO" id="GO:0016705">
    <property type="term" value="F:oxidoreductase activity, acting on paired donors, with incorporation or reduction of molecular oxygen"/>
    <property type="evidence" value="ECO:0007669"/>
    <property type="project" value="InterPro"/>
</dbReference>
<keyword evidence="4 8" id="KW-0503">Monooxygenase</keyword>
<feature type="binding site" evidence="6">
    <location>
        <position position="97"/>
    </location>
    <ligand>
        <name>FMN</name>
        <dbReference type="ChEBI" id="CHEBI:58210"/>
    </ligand>
</feature>
<comment type="caution">
    <text evidence="8">The sequence shown here is derived from an EMBL/GenBank/DDBJ whole genome shotgun (WGS) entry which is preliminary data.</text>
</comment>
<dbReference type="CDD" id="cd01095">
    <property type="entry name" value="Nitrilotriacetate_monoxgenase"/>
    <property type="match status" value="1"/>
</dbReference>
<keyword evidence="9" id="KW-1185">Reference proteome</keyword>
<accession>A0A852YDY5</accession>
<dbReference type="NCBIfam" id="TIGR03860">
    <property type="entry name" value="FMN_nitrolo"/>
    <property type="match status" value="1"/>
</dbReference>
<feature type="binding site" evidence="6">
    <location>
        <position position="151"/>
    </location>
    <ligand>
        <name>FMN</name>
        <dbReference type="ChEBI" id="CHEBI:58210"/>
    </ligand>
</feature>
<gene>
    <name evidence="8" type="ORF">BJ979_001987</name>
</gene>
<proteinExistence type="inferred from homology"/>
<dbReference type="InterPro" id="IPR036661">
    <property type="entry name" value="Luciferase-like_sf"/>
</dbReference>
<evidence type="ECO:0000313" key="8">
    <source>
        <dbReference type="EMBL" id="NYG99361.1"/>
    </source>
</evidence>
<dbReference type="GO" id="GO:0004497">
    <property type="term" value="F:monooxygenase activity"/>
    <property type="evidence" value="ECO:0007669"/>
    <property type="project" value="UniProtKB-KW"/>
</dbReference>
<dbReference type="PIRSF" id="PIRSF000337">
    <property type="entry name" value="NTA_MOA"/>
    <property type="match status" value="1"/>
</dbReference>
<dbReference type="InterPro" id="IPR011251">
    <property type="entry name" value="Luciferase-like_dom"/>
</dbReference>
<evidence type="ECO:0000256" key="4">
    <source>
        <dbReference type="ARBA" id="ARBA00023033"/>
    </source>
</evidence>
<evidence type="ECO:0000256" key="2">
    <source>
        <dbReference type="ARBA" id="ARBA00022643"/>
    </source>
</evidence>
<evidence type="ECO:0000256" key="5">
    <source>
        <dbReference type="ARBA" id="ARBA00033748"/>
    </source>
</evidence>
<dbReference type="PANTHER" id="PTHR30011">
    <property type="entry name" value="ALKANESULFONATE MONOOXYGENASE-RELATED"/>
    <property type="match status" value="1"/>
</dbReference>
<dbReference type="Pfam" id="PF00296">
    <property type="entry name" value="Bac_luciferase"/>
    <property type="match status" value="1"/>
</dbReference>
<reference evidence="8 9" key="1">
    <citation type="submission" date="2020-07" db="EMBL/GenBank/DDBJ databases">
        <title>Sequencing the genomes of 1000 actinobacteria strains.</title>
        <authorList>
            <person name="Klenk H.-P."/>
        </authorList>
    </citation>
    <scope>NUCLEOTIDE SEQUENCE [LARGE SCALE GENOMIC DNA]</scope>
    <source>
        <strain evidence="8 9">DSM 23141</strain>
    </source>
</reference>
<dbReference type="EMBL" id="JACBZY010000001">
    <property type="protein sequence ID" value="NYG99361.1"/>
    <property type="molecule type" value="Genomic_DNA"/>
</dbReference>
<keyword evidence="1 6" id="KW-0285">Flavoprotein</keyword>
<dbReference type="InterPro" id="IPR051260">
    <property type="entry name" value="Diverse_substr_monoxygenases"/>
</dbReference>
<comment type="similarity">
    <text evidence="5">Belongs to the NtaA/SnaA/DszA monooxygenase family.</text>
</comment>
<dbReference type="PANTHER" id="PTHR30011:SF16">
    <property type="entry name" value="C2H2 FINGER DOMAIN TRANSCRIPTION FACTOR (EUROFUNG)-RELATED"/>
    <property type="match status" value="1"/>
</dbReference>
<evidence type="ECO:0000256" key="6">
    <source>
        <dbReference type="PIRSR" id="PIRSR000337-1"/>
    </source>
</evidence>
<dbReference type="Gene3D" id="3.20.20.30">
    <property type="entry name" value="Luciferase-like domain"/>
    <property type="match status" value="1"/>
</dbReference>
<feature type="binding site" evidence="6">
    <location>
        <position position="147"/>
    </location>
    <ligand>
        <name>FMN</name>
        <dbReference type="ChEBI" id="CHEBI:58210"/>
    </ligand>
</feature>
<feature type="binding site" evidence="6">
    <location>
        <position position="222"/>
    </location>
    <ligand>
        <name>FMN</name>
        <dbReference type="ChEBI" id="CHEBI:58210"/>
    </ligand>
</feature>
<dbReference type="RefSeq" id="WP_179567517.1">
    <property type="nucleotide sequence ID" value="NZ_JACBZY010000001.1"/>
</dbReference>
<dbReference type="SUPFAM" id="SSF51679">
    <property type="entry name" value="Bacterial luciferase-like"/>
    <property type="match status" value="1"/>
</dbReference>
<protein>
    <submittedName>
        <fullName evidence="8">FMN-dependent oxidoreductase (Nitrilotriacetate monooxygenase family)</fullName>
    </submittedName>
</protein>
<evidence type="ECO:0000256" key="1">
    <source>
        <dbReference type="ARBA" id="ARBA00022630"/>
    </source>
</evidence>